<dbReference type="PANTHER" id="PTHR43394:SF1">
    <property type="entry name" value="ATP-BINDING CASSETTE SUB-FAMILY B MEMBER 10, MITOCHONDRIAL"/>
    <property type="match status" value="1"/>
</dbReference>
<dbReference type="InterPro" id="IPR003439">
    <property type="entry name" value="ABC_transporter-like_ATP-bd"/>
</dbReference>
<dbReference type="SUPFAM" id="SSF90123">
    <property type="entry name" value="ABC transporter transmembrane region"/>
    <property type="match status" value="1"/>
</dbReference>
<reference evidence="8" key="1">
    <citation type="journal article" date="2014" name="Front. Microbiol.">
        <title>High frequency of phylogenetically diverse reductive dehalogenase-homologous genes in deep subseafloor sedimentary metagenomes.</title>
        <authorList>
            <person name="Kawai M."/>
            <person name="Futagami T."/>
            <person name="Toyoda A."/>
            <person name="Takaki Y."/>
            <person name="Nishi S."/>
            <person name="Hori S."/>
            <person name="Arai W."/>
            <person name="Tsubouchi T."/>
            <person name="Morono Y."/>
            <person name="Uchiyama I."/>
            <person name="Ito T."/>
            <person name="Fujiyama A."/>
            <person name="Inagaki F."/>
            <person name="Takami H."/>
        </authorList>
    </citation>
    <scope>NUCLEOTIDE SEQUENCE</scope>
    <source>
        <strain evidence="8">Expedition CK06-06</strain>
    </source>
</reference>
<protein>
    <recommendedName>
        <fullName evidence="7">ABC transporter domain-containing protein</fullName>
    </recommendedName>
</protein>
<keyword evidence="6" id="KW-0472">Membrane</keyword>
<feature type="non-terminal residue" evidence="8">
    <location>
        <position position="290"/>
    </location>
</feature>
<proteinExistence type="predicted"/>
<evidence type="ECO:0000256" key="5">
    <source>
        <dbReference type="ARBA" id="ARBA00022989"/>
    </source>
</evidence>
<evidence type="ECO:0000256" key="1">
    <source>
        <dbReference type="ARBA" id="ARBA00004141"/>
    </source>
</evidence>
<dbReference type="PANTHER" id="PTHR43394">
    <property type="entry name" value="ATP-DEPENDENT PERMEASE MDL1, MITOCHONDRIAL"/>
    <property type="match status" value="1"/>
</dbReference>
<dbReference type="InterPro" id="IPR027417">
    <property type="entry name" value="P-loop_NTPase"/>
</dbReference>
<evidence type="ECO:0000256" key="3">
    <source>
        <dbReference type="ARBA" id="ARBA00022741"/>
    </source>
</evidence>
<dbReference type="GO" id="GO:0015421">
    <property type="term" value="F:ABC-type oligopeptide transporter activity"/>
    <property type="evidence" value="ECO:0007669"/>
    <property type="project" value="TreeGrafter"/>
</dbReference>
<dbReference type="PROSITE" id="PS00211">
    <property type="entry name" value="ABC_TRANSPORTER_1"/>
    <property type="match status" value="1"/>
</dbReference>
<dbReference type="InterPro" id="IPR036640">
    <property type="entry name" value="ABC1_TM_sf"/>
</dbReference>
<keyword evidence="3" id="KW-0547">Nucleotide-binding</keyword>
<evidence type="ECO:0000259" key="7">
    <source>
        <dbReference type="PROSITE" id="PS50893"/>
    </source>
</evidence>
<dbReference type="EMBL" id="BART01011768">
    <property type="protein sequence ID" value="GAG88740.1"/>
    <property type="molecule type" value="Genomic_DNA"/>
</dbReference>
<keyword evidence="2" id="KW-0812">Transmembrane</keyword>
<dbReference type="InterPro" id="IPR003593">
    <property type="entry name" value="AAA+_ATPase"/>
</dbReference>
<dbReference type="GO" id="GO:0005524">
    <property type="term" value="F:ATP binding"/>
    <property type="evidence" value="ECO:0007669"/>
    <property type="project" value="UniProtKB-KW"/>
</dbReference>
<comment type="subcellular location">
    <subcellularLocation>
        <location evidence="1">Membrane</location>
        <topology evidence="1">Multi-pass membrane protein</topology>
    </subcellularLocation>
</comment>
<dbReference type="AlphaFoldDB" id="X1B1B0"/>
<dbReference type="GO" id="GO:0016887">
    <property type="term" value="F:ATP hydrolysis activity"/>
    <property type="evidence" value="ECO:0007669"/>
    <property type="project" value="InterPro"/>
</dbReference>
<dbReference type="Pfam" id="PF00005">
    <property type="entry name" value="ABC_tran"/>
    <property type="match status" value="1"/>
</dbReference>
<sequence length="290" mass="30961">LGQFVLYAVLAGGSLGTLSEVWGEIQQAAGATERLAELLSVKPDIVSPDNPISFPGKAGGYVEFKDVCFAYPTRPEQQALNNVSFSVDPGRTVAIVGSSGAGKSTIFGLLLRFYDVESGEILIDGVPIAKSDLEQLRLRIALVAQETELFADTVFENIRFGASNANLEDIENAAMAAQAHEFILQLPDGYQTILGEKGFTLSGGQRQRIAIARAILRDAPILLLDEATSALDSESENLVQSALDHVMKGRTTLVIAHRLATVQKADQILVIDKGSIVETGTHVSLIKKGG</sequence>
<name>X1B1B0_9ZZZZ</name>
<organism evidence="8">
    <name type="scientific">marine sediment metagenome</name>
    <dbReference type="NCBI Taxonomy" id="412755"/>
    <lineage>
        <taxon>unclassified sequences</taxon>
        <taxon>metagenomes</taxon>
        <taxon>ecological metagenomes</taxon>
    </lineage>
</organism>
<dbReference type="InterPro" id="IPR017871">
    <property type="entry name" value="ABC_transporter-like_CS"/>
</dbReference>
<dbReference type="FunFam" id="3.40.50.300:FF:000218">
    <property type="entry name" value="Multidrug ABC transporter ATP-binding protein"/>
    <property type="match status" value="1"/>
</dbReference>
<evidence type="ECO:0000256" key="6">
    <source>
        <dbReference type="ARBA" id="ARBA00023136"/>
    </source>
</evidence>
<dbReference type="Gene3D" id="3.40.50.300">
    <property type="entry name" value="P-loop containing nucleotide triphosphate hydrolases"/>
    <property type="match status" value="1"/>
</dbReference>
<evidence type="ECO:0000313" key="8">
    <source>
        <dbReference type="EMBL" id="GAG88740.1"/>
    </source>
</evidence>
<dbReference type="SUPFAM" id="SSF52540">
    <property type="entry name" value="P-loop containing nucleoside triphosphate hydrolases"/>
    <property type="match status" value="1"/>
</dbReference>
<dbReference type="GO" id="GO:0016020">
    <property type="term" value="C:membrane"/>
    <property type="evidence" value="ECO:0007669"/>
    <property type="project" value="UniProtKB-SubCell"/>
</dbReference>
<keyword evidence="5" id="KW-1133">Transmembrane helix</keyword>
<comment type="caution">
    <text evidence="8">The sequence shown here is derived from an EMBL/GenBank/DDBJ whole genome shotgun (WGS) entry which is preliminary data.</text>
</comment>
<dbReference type="SMART" id="SM00382">
    <property type="entry name" value="AAA"/>
    <property type="match status" value="1"/>
</dbReference>
<dbReference type="Gene3D" id="1.20.1560.10">
    <property type="entry name" value="ABC transporter type 1, transmembrane domain"/>
    <property type="match status" value="1"/>
</dbReference>
<dbReference type="PROSITE" id="PS50893">
    <property type="entry name" value="ABC_TRANSPORTER_2"/>
    <property type="match status" value="1"/>
</dbReference>
<accession>X1B1B0</accession>
<feature type="non-terminal residue" evidence="8">
    <location>
        <position position="1"/>
    </location>
</feature>
<feature type="domain" description="ABC transporter" evidence="7">
    <location>
        <begin position="62"/>
        <end position="290"/>
    </location>
</feature>
<keyword evidence="4" id="KW-0067">ATP-binding</keyword>
<dbReference type="InterPro" id="IPR039421">
    <property type="entry name" value="Type_1_exporter"/>
</dbReference>
<evidence type="ECO:0000256" key="4">
    <source>
        <dbReference type="ARBA" id="ARBA00022840"/>
    </source>
</evidence>
<evidence type="ECO:0000256" key="2">
    <source>
        <dbReference type="ARBA" id="ARBA00022692"/>
    </source>
</evidence>
<gene>
    <name evidence="8" type="ORF">S01H4_24888</name>
</gene>